<accession>A0A8S2WZK7</accession>
<gene>
    <name evidence="1" type="ORF">GIL414_LOCUS33156</name>
</gene>
<reference evidence="1" key="1">
    <citation type="submission" date="2021-02" db="EMBL/GenBank/DDBJ databases">
        <authorList>
            <person name="Nowell W R."/>
        </authorList>
    </citation>
    <scope>NUCLEOTIDE SEQUENCE</scope>
</reference>
<dbReference type="AlphaFoldDB" id="A0A8S2WZK7"/>
<name>A0A8S2WZK7_9BILA</name>
<evidence type="ECO:0000313" key="2">
    <source>
        <dbReference type="Proteomes" id="UP000681720"/>
    </source>
</evidence>
<dbReference type="EMBL" id="CAJOBJ010072644">
    <property type="protein sequence ID" value="CAF4467156.1"/>
    <property type="molecule type" value="Genomic_DNA"/>
</dbReference>
<feature type="non-terminal residue" evidence="1">
    <location>
        <position position="50"/>
    </location>
</feature>
<proteinExistence type="predicted"/>
<comment type="caution">
    <text evidence="1">The sequence shown here is derived from an EMBL/GenBank/DDBJ whole genome shotgun (WGS) entry which is preliminary data.</text>
</comment>
<dbReference type="Proteomes" id="UP000681720">
    <property type="component" value="Unassembled WGS sequence"/>
</dbReference>
<sequence>MEQTTDVSNIVMNHLIYLHCDCRLAFFLKKNLIDLSEYVGDSQPFGNQTM</sequence>
<evidence type="ECO:0000313" key="1">
    <source>
        <dbReference type="EMBL" id="CAF4467156.1"/>
    </source>
</evidence>
<organism evidence="1 2">
    <name type="scientific">Rotaria magnacalcarata</name>
    <dbReference type="NCBI Taxonomy" id="392030"/>
    <lineage>
        <taxon>Eukaryota</taxon>
        <taxon>Metazoa</taxon>
        <taxon>Spiralia</taxon>
        <taxon>Gnathifera</taxon>
        <taxon>Rotifera</taxon>
        <taxon>Eurotatoria</taxon>
        <taxon>Bdelloidea</taxon>
        <taxon>Philodinida</taxon>
        <taxon>Philodinidae</taxon>
        <taxon>Rotaria</taxon>
    </lineage>
</organism>
<protein>
    <submittedName>
        <fullName evidence="1">Uncharacterized protein</fullName>
    </submittedName>
</protein>